<dbReference type="Pfam" id="PF01890">
    <property type="entry name" value="CbiG_C"/>
    <property type="match status" value="1"/>
</dbReference>
<evidence type="ECO:0000313" key="2">
    <source>
        <dbReference type="EMBL" id="AGB50355.1"/>
    </source>
</evidence>
<dbReference type="RefSeq" id="WP_015325520.1">
    <property type="nucleotide sequence ID" value="NC_019977.1"/>
</dbReference>
<dbReference type="STRING" id="867904.Metho_2192"/>
<dbReference type="Gene3D" id="3.30.420.180">
    <property type="entry name" value="CobE/GbiG C-terminal domain"/>
    <property type="match status" value="1"/>
</dbReference>
<dbReference type="KEGG" id="mhz:Metho_2192"/>
<evidence type="ECO:0000313" key="3">
    <source>
        <dbReference type="Proteomes" id="UP000010866"/>
    </source>
</evidence>
<dbReference type="PANTHER" id="PTHR37477:SF1">
    <property type="entry name" value="COBALT-PRECORRIN-5A HYDROLASE"/>
    <property type="match status" value="1"/>
</dbReference>
<dbReference type="PANTHER" id="PTHR37477">
    <property type="entry name" value="COBALT-PRECORRIN-5A HYDROLASE"/>
    <property type="match status" value="1"/>
</dbReference>
<dbReference type="InterPro" id="IPR002750">
    <property type="entry name" value="CobE/GbiG_C"/>
</dbReference>
<name>L0L0A2_METHD</name>
<keyword evidence="3" id="KW-1185">Reference proteome</keyword>
<dbReference type="GeneID" id="14406705"/>
<protein>
    <submittedName>
        <fullName evidence="2">Cobalamin biosynthesis protein CbiG</fullName>
    </submittedName>
</protein>
<dbReference type="SUPFAM" id="SSF159664">
    <property type="entry name" value="CobE/GbiG C-terminal domain-like"/>
    <property type="match status" value="1"/>
</dbReference>
<evidence type="ECO:0000259" key="1">
    <source>
        <dbReference type="Pfam" id="PF01890"/>
    </source>
</evidence>
<gene>
    <name evidence="2" type="ordered locus">Metho_2192</name>
</gene>
<feature type="domain" description="CobE/GbiG C-terminal" evidence="1">
    <location>
        <begin position="2"/>
        <end position="116"/>
    </location>
</feature>
<dbReference type="Proteomes" id="UP000010866">
    <property type="component" value="Chromosome"/>
</dbReference>
<dbReference type="GO" id="GO:0009236">
    <property type="term" value="P:cobalamin biosynthetic process"/>
    <property type="evidence" value="ECO:0007669"/>
    <property type="project" value="InterPro"/>
</dbReference>
<organism evidence="2 3">
    <name type="scientific">Methanomethylovorans hollandica (strain DSM 15978 / NBRC 107637 / DMS1)</name>
    <dbReference type="NCBI Taxonomy" id="867904"/>
    <lineage>
        <taxon>Archaea</taxon>
        <taxon>Methanobacteriati</taxon>
        <taxon>Methanobacteriota</taxon>
        <taxon>Stenosarchaea group</taxon>
        <taxon>Methanomicrobia</taxon>
        <taxon>Methanosarcinales</taxon>
        <taxon>Methanosarcinaceae</taxon>
        <taxon>Methanomethylovorans</taxon>
    </lineage>
</organism>
<reference evidence="3" key="1">
    <citation type="submission" date="2012-02" db="EMBL/GenBank/DDBJ databases">
        <title>Complete sequence of chromosome of Methanomethylovorans hollandica DSM 15978.</title>
        <authorList>
            <person name="Lucas S."/>
            <person name="Copeland A."/>
            <person name="Lapidus A."/>
            <person name="Glavina del Rio T."/>
            <person name="Dalin E."/>
            <person name="Tice H."/>
            <person name="Bruce D."/>
            <person name="Goodwin L."/>
            <person name="Pitluck S."/>
            <person name="Peters L."/>
            <person name="Mikhailova N."/>
            <person name="Held B."/>
            <person name="Kyrpides N."/>
            <person name="Mavromatis K."/>
            <person name="Ivanova N."/>
            <person name="Brettin T."/>
            <person name="Detter J.C."/>
            <person name="Han C."/>
            <person name="Larimer F."/>
            <person name="Land M."/>
            <person name="Hauser L."/>
            <person name="Markowitz V."/>
            <person name="Cheng J.-F."/>
            <person name="Hugenholtz P."/>
            <person name="Woyke T."/>
            <person name="Wu D."/>
            <person name="Spring S."/>
            <person name="Schroeder M."/>
            <person name="Brambilla E."/>
            <person name="Klenk H.-P."/>
            <person name="Eisen J.A."/>
        </authorList>
    </citation>
    <scope>NUCLEOTIDE SEQUENCE [LARGE SCALE GENOMIC DNA]</scope>
    <source>
        <strain evidence="3">DSM 15978 / NBRC 107637 / DMS1</strain>
    </source>
</reference>
<sequence>MIIGIGARRGVNKEEVISAIEAALAEAGMKSDDIDMFASSTLKENETGLLEAVNVLGKEIKFLSEEEINLYEAPSGSQANRFGLTGVAEPSALALSKKKELILRKKVYGRITIAIAE</sequence>
<dbReference type="HOGENOM" id="CLU_087913_1_1_2"/>
<dbReference type="AlphaFoldDB" id="L0L0A2"/>
<dbReference type="InterPro" id="IPR052553">
    <property type="entry name" value="CbiG_hydrolase"/>
</dbReference>
<proteinExistence type="predicted"/>
<dbReference type="EMBL" id="CP003362">
    <property type="protein sequence ID" value="AGB50355.1"/>
    <property type="molecule type" value="Genomic_DNA"/>
</dbReference>
<dbReference type="OrthoDB" id="121172at2157"/>
<dbReference type="InterPro" id="IPR036518">
    <property type="entry name" value="CobE/GbiG_C_sf"/>
</dbReference>
<accession>L0L0A2</accession>